<gene>
    <name evidence="2" type="ORF">B5F11_00870</name>
</gene>
<feature type="compositionally biased region" description="Gly residues" evidence="1">
    <location>
        <begin position="12"/>
        <end position="30"/>
    </location>
</feature>
<reference evidence="3" key="1">
    <citation type="submission" date="2017-04" db="EMBL/GenBank/DDBJ databases">
        <title>Function of individual gut microbiota members based on whole genome sequencing of pure cultures obtained from chicken caecum.</title>
        <authorList>
            <person name="Medvecky M."/>
            <person name="Cejkova D."/>
            <person name="Polansky O."/>
            <person name="Karasova D."/>
            <person name="Kubasova T."/>
            <person name="Cizek A."/>
            <person name="Rychlik I."/>
        </authorList>
    </citation>
    <scope>NUCLEOTIDE SEQUENCE [LARGE SCALE GENOMIC DNA]</scope>
    <source>
        <strain evidence="3">An175</strain>
    </source>
</reference>
<protein>
    <submittedName>
        <fullName evidence="2">Uncharacterized protein</fullName>
    </submittedName>
</protein>
<proteinExistence type="predicted"/>
<accession>A0A1Y4MUZ1</accession>
<comment type="caution">
    <text evidence="2">The sequence shown here is derived from an EMBL/GenBank/DDBJ whole genome shotgun (WGS) entry which is preliminary data.</text>
</comment>
<evidence type="ECO:0000313" key="3">
    <source>
        <dbReference type="Proteomes" id="UP000196386"/>
    </source>
</evidence>
<name>A0A1Y4MUZ1_9FIRM</name>
<dbReference type="Proteomes" id="UP000196386">
    <property type="component" value="Unassembled WGS sequence"/>
</dbReference>
<sequence length="102" mass="10519">MGAGQSPCPTGGFQGGFGPISGGFGRGQNGAPGEAQRSGFAGERRSSGTSEFSPLRGGNEGCGACDDDKQEKALALLWRLGGHFRPQCGRFQGLELALFRPT</sequence>
<evidence type="ECO:0000313" key="2">
    <source>
        <dbReference type="EMBL" id="OUP71461.1"/>
    </source>
</evidence>
<evidence type="ECO:0000256" key="1">
    <source>
        <dbReference type="SAM" id="MobiDB-lite"/>
    </source>
</evidence>
<feature type="region of interest" description="Disordered" evidence="1">
    <location>
        <begin position="1"/>
        <end position="64"/>
    </location>
</feature>
<organism evidence="2 3">
    <name type="scientific">Anaerotruncus colihominis</name>
    <dbReference type="NCBI Taxonomy" id="169435"/>
    <lineage>
        <taxon>Bacteria</taxon>
        <taxon>Bacillati</taxon>
        <taxon>Bacillota</taxon>
        <taxon>Clostridia</taxon>
        <taxon>Eubacteriales</taxon>
        <taxon>Oscillospiraceae</taxon>
        <taxon>Anaerotruncus</taxon>
    </lineage>
</organism>
<dbReference type="AlphaFoldDB" id="A0A1Y4MUZ1"/>
<dbReference type="EMBL" id="NFKP01000001">
    <property type="protein sequence ID" value="OUP71461.1"/>
    <property type="molecule type" value="Genomic_DNA"/>
</dbReference>